<evidence type="ECO:0000313" key="5">
    <source>
        <dbReference type="Proteomes" id="UP000285875"/>
    </source>
</evidence>
<reference evidence="5" key="1">
    <citation type="submission" date="2017-12" db="EMBL/GenBank/DDBJ databases">
        <title>Whole genome sequencing of Acidipropionibacterium jensenii strains JS279 and JS280.</title>
        <authorList>
            <person name="Deptula P."/>
            <person name="Laine P."/>
            <person name="Smolander O.-P."/>
            <person name="Paulin L."/>
            <person name="Auvinen P."/>
            <person name="Varmanen P."/>
        </authorList>
    </citation>
    <scope>NUCLEOTIDE SEQUENCE [LARGE SCALE GENOMIC DNA]</scope>
    <source>
        <strain evidence="5">JS280</strain>
    </source>
</reference>
<organism evidence="2 5">
    <name type="scientific">Acidipropionibacterium jensenii</name>
    <dbReference type="NCBI Taxonomy" id="1749"/>
    <lineage>
        <taxon>Bacteria</taxon>
        <taxon>Bacillati</taxon>
        <taxon>Actinomycetota</taxon>
        <taxon>Actinomycetes</taxon>
        <taxon>Propionibacteriales</taxon>
        <taxon>Propionibacteriaceae</taxon>
        <taxon>Acidipropionibacterium</taxon>
    </lineage>
</organism>
<evidence type="ECO:0000313" key="3">
    <source>
        <dbReference type="EMBL" id="VEI03709.1"/>
    </source>
</evidence>
<evidence type="ECO:0000313" key="2">
    <source>
        <dbReference type="EMBL" id="AZZ38663.1"/>
    </source>
</evidence>
<dbReference type="RefSeq" id="WP_051238083.1">
    <property type="nucleotide sequence ID" value="NZ_CP025570.1"/>
</dbReference>
<dbReference type="KEGG" id="aji:C0Z10_01640"/>
<evidence type="ECO:0000313" key="4">
    <source>
        <dbReference type="Proteomes" id="UP000277858"/>
    </source>
</evidence>
<reference evidence="2" key="3">
    <citation type="journal article" date="2019" name="Microorganisms">
        <title>Red-Brown Pigmentation of Acidipropionibacterium jensenii Is Tied to Haemolytic Activity and cyl-Like Gene Cluster.</title>
        <authorList>
            <person name="Deptula P."/>
            <person name="Loivamaa I."/>
            <person name="Smolander O.P."/>
            <person name="Laine P."/>
            <person name="Roberts R.J."/>
            <person name="Piironen V."/>
            <person name="Paulin L."/>
            <person name="Savijoki K."/>
            <person name="Auvinen P."/>
            <person name="Varmanen P."/>
        </authorList>
    </citation>
    <scope>NUCLEOTIDE SEQUENCE</scope>
    <source>
        <strain evidence="2">JS280</strain>
    </source>
</reference>
<protein>
    <submittedName>
        <fullName evidence="2">Phage holin family protein</fullName>
    </submittedName>
    <submittedName>
        <fullName evidence="3">Protein of uncharacterized function (DUF1469)</fullName>
    </submittedName>
</protein>
<keyword evidence="1" id="KW-1133">Transmembrane helix</keyword>
<keyword evidence="1" id="KW-0472">Membrane</keyword>
<gene>
    <name evidence="2" type="ORF">C0Z10_01640</name>
    <name evidence="3" type="ORF">NCTC13652_01921</name>
</gene>
<proteinExistence type="predicted"/>
<dbReference type="EMBL" id="CP025570">
    <property type="protein sequence ID" value="AZZ38663.1"/>
    <property type="molecule type" value="Genomic_DNA"/>
</dbReference>
<dbReference type="EMBL" id="LR134473">
    <property type="protein sequence ID" value="VEI03709.1"/>
    <property type="molecule type" value="Genomic_DNA"/>
</dbReference>
<sequence>MADMSQLGDIIATLKSDGQSLVKDNIALAKAEIKPAAIHAGVGGGLFGGAGYLAINAATLFFLAGGFALSLWAEHLWDWSLLLSLVVGFGVLGVILLVLAGILALVGKWQVGKVEAPKATVAEAKQTVLSLKSSFQHGMRKAGVSAKQGQSDKQIG</sequence>
<feature type="transmembrane region" description="Helical" evidence="1">
    <location>
        <begin position="53"/>
        <end position="73"/>
    </location>
</feature>
<accession>A0A3Q9UJ02</accession>
<dbReference type="Pfam" id="PF07332">
    <property type="entry name" value="Phage_holin_3_6"/>
    <property type="match status" value="1"/>
</dbReference>
<dbReference type="Proteomes" id="UP000285875">
    <property type="component" value="Chromosome"/>
</dbReference>
<dbReference type="InterPro" id="IPR009937">
    <property type="entry name" value="Phage_holin_3_6"/>
</dbReference>
<dbReference type="Proteomes" id="UP000277858">
    <property type="component" value="Chromosome"/>
</dbReference>
<keyword evidence="1" id="KW-0812">Transmembrane</keyword>
<keyword evidence="4" id="KW-1185">Reference proteome</keyword>
<evidence type="ECO:0000256" key="1">
    <source>
        <dbReference type="SAM" id="Phobius"/>
    </source>
</evidence>
<dbReference type="OrthoDB" id="3731158at2"/>
<feature type="transmembrane region" description="Helical" evidence="1">
    <location>
        <begin position="79"/>
        <end position="106"/>
    </location>
</feature>
<reference evidence="3 4" key="2">
    <citation type="submission" date="2018-12" db="EMBL/GenBank/DDBJ databases">
        <authorList>
            <consortium name="Pathogen Informatics"/>
        </authorList>
    </citation>
    <scope>NUCLEOTIDE SEQUENCE [LARGE SCALE GENOMIC DNA]</scope>
    <source>
        <strain evidence="3 4">NCTC13652</strain>
    </source>
</reference>
<dbReference type="GeneID" id="82884692"/>
<name>A0A3Q9UJ02_9ACTN</name>
<dbReference type="AlphaFoldDB" id="A0A3Q9UJ02"/>
<dbReference type="STRING" id="1122997.GCA_000425285_00386"/>